<evidence type="ECO:0000256" key="1">
    <source>
        <dbReference type="ARBA" id="ARBA00006484"/>
    </source>
</evidence>
<feature type="region of interest" description="Disordered" evidence="3">
    <location>
        <begin position="1"/>
        <end position="21"/>
    </location>
</feature>
<dbReference type="PROSITE" id="PS00061">
    <property type="entry name" value="ADH_SHORT"/>
    <property type="match status" value="1"/>
</dbReference>
<reference evidence="4 5" key="1">
    <citation type="submission" date="2017-07" db="EMBL/GenBank/DDBJ databases">
        <title>Sandarakinorhabdus cyanobacteriorum sp. nov., a novel bacterium isolated from cyanobacterial aggregates in a eutrophic lake.</title>
        <authorList>
            <person name="Cai H."/>
        </authorList>
    </citation>
    <scope>NUCLEOTIDE SEQUENCE [LARGE SCALE GENOMIC DNA]</scope>
    <source>
        <strain evidence="4 5">TH057</strain>
    </source>
</reference>
<dbReference type="PANTHER" id="PTHR44196:SF1">
    <property type="entry name" value="DEHYDROGENASE_REDUCTASE SDR FAMILY MEMBER 7B"/>
    <property type="match status" value="1"/>
</dbReference>
<dbReference type="OrthoDB" id="335726at2"/>
<dbReference type="PANTHER" id="PTHR44196">
    <property type="entry name" value="DEHYDROGENASE/REDUCTASE SDR FAMILY MEMBER 7B"/>
    <property type="match status" value="1"/>
</dbReference>
<dbReference type="GO" id="GO:0016020">
    <property type="term" value="C:membrane"/>
    <property type="evidence" value="ECO:0007669"/>
    <property type="project" value="TreeGrafter"/>
</dbReference>
<dbReference type="InterPro" id="IPR020904">
    <property type="entry name" value="Sc_DH/Rdtase_CS"/>
</dbReference>
<evidence type="ECO:0000256" key="3">
    <source>
        <dbReference type="SAM" id="MobiDB-lite"/>
    </source>
</evidence>
<dbReference type="Gene3D" id="3.40.50.720">
    <property type="entry name" value="NAD(P)-binding Rossmann-like Domain"/>
    <property type="match status" value="1"/>
</dbReference>
<evidence type="ECO:0000256" key="2">
    <source>
        <dbReference type="ARBA" id="ARBA00023002"/>
    </source>
</evidence>
<sequence>MNIRQGEQKLSAPSGKTQPIPPVLRATLVTGASGALGGALARQSAVSGEALLLWGRDALRLAAVADDCRAAGALVQVRQLDLADTDAMLAALAADDGAWPIASALLVAGQGDAVPPGQDLEPPEQVARLANVNLGAPAALATALAGRMAARGQGRILLVGSAAGFHALPHAPAYAASKAGLARFAEALRLAVAPKGVQVTLVSPGFIDWAGGGRPIPRPLLIPLDVVARRILAAFAGGAGHAIIPRRFALLRLLDRLLPGPLRAAVLRRLNA</sequence>
<keyword evidence="2" id="KW-0560">Oxidoreductase</keyword>
<dbReference type="InterPro" id="IPR036291">
    <property type="entry name" value="NAD(P)-bd_dom_sf"/>
</dbReference>
<dbReference type="SUPFAM" id="SSF51735">
    <property type="entry name" value="NAD(P)-binding Rossmann-fold domains"/>
    <property type="match status" value="1"/>
</dbReference>
<evidence type="ECO:0000313" key="4">
    <source>
        <dbReference type="EMBL" id="OYQ25085.1"/>
    </source>
</evidence>
<organism evidence="4 5">
    <name type="scientific">Sandarakinorhabdus cyanobacteriorum</name>
    <dbReference type="NCBI Taxonomy" id="1981098"/>
    <lineage>
        <taxon>Bacteria</taxon>
        <taxon>Pseudomonadati</taxon>
        <taxon>Pseudomonadota</taxon>
        <taxon>Alphaproteobacteria</taxon>
        <taxon>Sphingomonadales</taxon>
        <taxon>Sphingosinicellaceae</taxon>
        <taxon>Sandarakinorhabdus</taxon>
    </lineage>
</organism>
<dbReference type="InterPro" id="IPR002347">
    <property type="entry name" value="SDR_fam"/>
</dbReference>
<dbReference type="EMBL" id="NOXT01000123">
    <property type="protein sequence ID" value="OYQ25085.1"/>
    <property type="molecule type" value="Genomic_DNA"/>
</dbReference>
<keyword evidence="5" id="KW-1185">Reference proteome</keyword>
<comment type="similarity">
    <text evidence="1">Belongs to the short-chain dehydrogenases/reductases (SDR) family.</text>
</comment>
<protein>
    <submittedName>
        <fullName evidence="4">Oxidoreductase</fullName>
    </submittedName>
</protein>
<name>A0A255Y906_9SPHN</name>
<comment type="caution">
    <text evidence="4">The sequence shown here is derived from an EMBL/GenBank/DDBJ whole genome shotgun (WGS) entry which is preliminary data.</text>
</comment>
<proteinExistence type="inferred from homology"/>
<dbReference type="PRINTS" id="PR00081">
    <property type="entry name" value="GDHRDH"/>
</dbReference>
<evidence type="ECO:0000313" key="5">
    <source>
        <dbReference type="Proteomes" id="UP000216991"/>
    </source>
</evidence>
<accession>A0A255Y906</accession>
<dbReference type="Pfam" id="PF00106">
    <property type="entry name" value="adh_short"/>
    <property type="match status" value="1"/>
</dbReference>
<gene>
    <name evidence="4" type="ORF">CHU93_14740</name>
</gene>
<dbReference type="Proteomes" id="UP000216991">
    <property type="component" value="Unassembled WGS sequence"/>
</dbReference>
<dbReference type="GO" id="GO:0016491">
    <property type="term" value="F:oxidoreductase activity"/>
    <property type="evidence" value="ECO:0007669"/>
    <property type="project" value="UniProtKB-KW"/>
</dbReference>
<dbReference type="AlphaFoldDB" id="A0A255Y906"/>